<dbReference type="Gene3D" id="3.30.70.1170">
    <property type="entry name" value="Sun protein, domain 3"/>
    <property type="match status" value="1"/>
</dbReference>
<dbReference type="AlphaFoldDB" id="B7GI32"/>
<evidence type="ECO:0000256" key="2">
    <source>
        <dbReference type="ARBA" id="ARBA00022490"/>
    </source>
</evidence>
<keyword evidence="5 7" id="KW-0949">S-adenosyl-L-methionine</keyword>
<feature type="binding site" evidence="7">
    <location>
        <position position="183"/>
    </location>
    <ligand>
        <name>S-adenosyl-L-methionine</name>
        <dbReference type="ChEBI" id="CHEBI:59789"/>
    </ligand>
</feature>
<dbReference type="STRING" id="491915.Aflv_1447"/>
<comment type="caution">
    <text evidence="7">Lacks conserved residue(s) required for the propagation of feature annotation.</text>
</comment>
<dbReference type="Pfam" id="PF17126">
    <property type="entry name" value="RsmF_methylt_CI"/>
    <property type="match status" value="1"/>
</dbReference>
<dbReference type="EMBL" id="CP000922">
    <property type="protein sequence ID" value="ACJ33813.1"/>
    <property type="molecule type" value="Genomic_DNA"/>
</dbReference>
<dbReference type="eggNOG" id="COG3270">
    <property type="taxonomic scope" value="Bacteria"/>
</dbReference>
<dbReference type="InterPro" id="IPR023267">
    <property type="entry name" value="RCMT"/>
</dbReference>
<feature type="binding site" evidence="7">
    <location>
        <position position="138"/>
    </location>
    <ligand>
        <name>S-adenosyl-L-methionine</name>
        <dbReference type="ChEBI" id="CHEBI:59789"/>
    </ligand>
</feature>
<keyword evidence="6 7" id="KW-0694">RNA-binding</keyword>
<dbReference type="InterPro" id="IPR049560">
    <property type="entry name" value="MeTrfase_RsmB-F_NOP2_cat"/>
</dbReference>
<dbReference type="GO" id="GO:0008757">
    <property type="term" value="F:S-adenosylmethionine-dependent methyltransferase activity"/>
    <property type="evidence" value="ECO:0007669"/>
    <property type="project" value="InterPro"/>
</dbReference>
<dbReference type="PROSITE" id="PS01153">
    <property type="entry name" value="NOL1_NOP2_SUN"/>
    <property type="match status" value="1"/>
</dbReference>
<protein>
    <submittedName>
        <fullName evidence="9">Sun, tRNA and rRNA cytosine-C5-methylase fused to uncharacterized domain</fullName>
    </submittedName>
</protein>
<comment type="similarity">
    <text evidence="1 7">Belongs to the class I-like SAM-binding methyltransferase superfamily. RsmB/NOP family.</text>
</comment>
<dbReference type="NCBIfam" id="TIGR00446">
    <property type="entry name" value="nop2p"/>
    <property type="match status" value="1"/>
</dbReference>
<evidence type="ECO:0000256" key="5">
    <source>
        <dbReference type="ARBA" id="ARBA00022691"/>
    </source>
</evidence>
<evidence type="ECO:0000313" key="9">
    <source>
        <dbReference type="EMBL" id="ACJ33813.1"/>
    </source>
</evidence>
<dbReference type="Gene3D" id="2.30.130.60">
    <property type="match status" value="1"/>
</dbReference>
<evidence type="ECO:0000256" key="4">
    <source>
        <dbReference type="ARBA" id="ARBA00022679"/>
    </source>
</evidence>
<dbReference type="GO" id="GO:0001510">
    <property type="term" value="P:RNA methylation"/>
    <property type="evidence" value="ECO:0007669"/>
    <property type="project" value="InterPro"/>
</dbReference>
<dbReference type="GO" id="GO:0003723">
    <property type="term" value="F:RNA binding"/>
    <property type="evidence" value="ECO:0007669"/>
    <property type="project" value="UniProtKB-UniRule"/>
</dbReference>
<dbReference type="GO" id="GO:0006396">
    <property type="term" value="P:RNA processing"/>
    <property type="evidence" value="ECO:0007669"/>
    <property type="project" value="InterPro"/>
</dbReference>
<dbReference type="InterPro" id="IPR029063">
    <property type="entry name" value="SAM-dependent_MTases_sf"/>
</dbReference>
<feature type="binding site" evidence="7">
    <location>
        <begin position="114"/>
        <end position="120"/>
    </location>
    <ligand>
        <name>S-adenosyl-L-methionine</name>
        <dbReference type="ChEBI" id="CHEBI:59789"/>
    </ligand>
</feature>
<evidence type="ECO:0000256" key="6">
    <source>
        <dbReference type="ARBA" id="ARBA00022884"/>
    </source>
</evidence>
<dbReference type="PRINTS" id="PR02008">
    <property type="entry name" value="RCMTFAMILY"/>
</dbReference>
<dbReference type="InterPro" id="IPR027391">
    <property type="entry name" value="Nol1_Nop2_Fmu_2"/>
</dbReference>
<proteinExistence type="inferred from homology"/>
<accession>B7GI32</accession>
<dbReference type="CDD" id="cd21147">
    <property type="entry name" value="RsmF_methylt_CTD1"/>
    <property type="match status" value="1"/>
</dbReference>
<dbReference type="HOGENOM" id="CLU_005316_6_1_9"/>
<evidence type="ECO:0000259" key="8">
    <source>
        <dbReference type="PROSITE" id="PS51686"/>
    </source>
</evidence>
<evidence type="ECO:0000313" key="10">
    <source>
        <dbReference type="Proteomes" id="UP000000742"/>
    </source>
</evidence>
<dbReference type="Pfam" id="PF01189">
    <property type="entry name" value="Methyltr_RsmB-F"/>
    <property type="match status" value="1"/>
</dbReference>
<dbReference type="GO" id="GO:0008173">
    <property type="term" value="F:RNA methyltransferase activity"/>
    <property type="evidence" value="ECO:0007669"/>
    <property type="project" value="InterPro"/>
</dbReference>
<gene>
    <name evidence="9" type="ordered locus">Aflv_1447</name>
</gene>
<dbReference type="InterPro" id="IPR018314">
    <property type="entry name" value="RsmB/NOL1/NOP2-like_CS"/>
</dbReference>
<dbReference type="InterPro" id="IPR031340">
    <property type="entry name" value="RsmF_methylt_CI"/>
</dbReference>
<dbReference type="InterPro" id="IPR001678">
    <property type="entry name" value="MeTrfase_RsmB-F_NOP2_dom"/>
</dbReference>
<evidence type="ECO:0000256" key="3">
    <source>
        <dbReference type="ARBA" id="ARBA00022603"/>
    </source>
</evidence>
<dbReference type="SUPFAM" id="SSF53335">
    <property type="entry name" value="S-adenosyl-L-methionine-dependent methyltransferases"/>
    <property type="match status" value="1"/>
</dbReference>
<dbReference type="Pfam" id="PF13636">
    <property type="entry name" value="Methyltranf_PUA"/>
    <property type="match status" value="1"/>
</dbReference>
<dbReference type="CDD" id="cd02440">
    <property type="entry name" value="AdoMet_MTases"/>
    <property type="match status" value="1"/>
</dbReference>
<dbReference type="Proteomes" id="UP000000742">
    <property type="component" value="Chromosome"/>
</dbReference>
<dbReference type="Gene3D" id="3.40.50.150">
    <property type="entry name" value="Vaccinia Virus protein VP39"/>
    <property type="match status" value="1"/>
</dbReference>
<keyword evidence="3 7" id="KW-0489">Methyltransferase</keyword>
<dbReference type="InterPro" id="IPR031341">
    <property type="entry name" value="Methyltr_RsmF_N"/>
</dbReference>
<keyword evidence="4 7" id="KW-0808">Transferase</keyword>
<dbReference type="eggNOG" id="COG0144">
    <property type="taxonomic scope" value="Bacteria"/>
</dbReference>
<dbReference type="InterPro" id="IPR011023">
    <property type="entry name" value="Nop2p"/>
</dbReference>
<name>B7GI32_ANOFW</name>
<dbReference type="Pfam" id="PF17125">
    <property type="entry name" value="Methyltr_RsmF_N"/>
    <property type="match status" value="1"/>
</dbReference>
<evidence type="ECO:0000256" key="7">
    <source>
        <dbReference type="PROSITE-ProRule" id="PRU01023"/>
    </source>
</evidence>
<sequence>MVIVATCHLPKEFVTKMNALLQDEAERFFATYNEEKVNGLRINSLKVSPSTFLNISPWELEPIPFCPTGFYYYNAQPGKHPYHAAGLYYIQEPSAMFVAEVLAPSPGERVLDLCAAPGGKTTQLAALMNNEGFLLANEIHPKRVKALSENIERLGITNAVVTNETPEKLSETFEGFFDKILVDAPCSGEGMFRKDEEAIQFWSLEHVQKCAQTQRHILSCAYKMLSEGGTLVYSTCTFSPEENEQIIDWFLATYEDMELIPIEKKHGIQPGVSHWTNTHRGNIAHTARLWPHHLKGEGHFVAKMRKRGSTKYWNGKTVACNVPKVMWHDYETFMNHTIQTTIKGTMYAFGAHLFALPHSCPRLDGLKVVRPGLHIGEWKKNRFEPNHALAMALTKQQVQAYLSLTFEESLRYMKGETLQTNGDRGWVLVTIDGYPLGWGKEVKGVVKNFYPKGLRIR</sequence>
<feature type="domain" description="SAM-dependent MTase RsmB/NOP-type" evidence="8">
    <location>
        <begin position="3"/>
        <end position="307"/>
    </location>
</feature>
<evidence type="ECO:0000256" key="1">
    <source>
        <dbReference type="ARBA" id="ARBA00007494"/>
    </source>
</evidence>
<dbReference type="KEGG" id="afl:Aflv_1447"/>
<feature type="active site" description="Nucleophile" evidence="7">
    <location>
        <position position="236"/>
    </location>
</feature>
<reference evidence="9 10" key="1">
    <citation type="journal article" date="2008" name="Genome Biol.">
        <title>Encapsulated in silica: genome, proteome and physiology of the thermophilic bacterium Anoxybacillus flavithermus WK1.</title>
        <authorList>
            <person name="Saw J.H."/>
            <person name="Mountain B.W."/>
            <person name="Feng L."/>
            <person name="Omelchenko M.V."/>
            <person name="Hou S."/>
            <person name="Saito J.A."/>
            <person name="Stott M.B."/>
            <person name="Li D."/>
            <person name="Zhao G."/>
            <person name="Wu J."/>
            <person name="Galperin M.Y."/>
            <person name="Koonin E.V."/>
            <person name="Makarova K.S."/>
            <person name="Wolf Y.I."/>
            <person name="Rigden D.J."/>
            <person name="Dunfield P.F."/>
            <person name="Wang L."/>
            <person name="Alam M."/>
        </authorList>
    </citation>
    <scope>NUCLEOTIDE SEQUENCE [LARGE SCALE GENOMIC DNA]</scope>
    <source>
        <strain evidence="10">DSM 21510 / WK1</strain>
    </source>
</reference>
<dbReference type="PANTHER" id="PTHR22807:SF30">
    <property type="entry name" value="28S RRNA (CYTOSINE(4447)-C(5))-METHYLTRANSFERASE-RELATED"/>
    <property type="match status" value="1"/>
</dbReference>
<dbReference type="PROSITE" id="PS51686">
    <property type="entry name" value="SAM_MT_RSMB_NOP"/>
    <property type="match status" value="1"/>
</dbReference>
<keyword evidence="2" id="KW-0963">Cytoplasm</keyword>
<organism evidence="9 10">
    <name type="scientific">Anoxybacillus flavithermus (strain DSM 21510 / WK1)</name>
    <dbReference type="NCBI Taxonomy" id="491915"/>
    <lineage>
        <taxon>Bacteria</taxon>
        <taxon>Bacillati</taxon>
        <taxon>Bacillota</taxon>
        <taxon>Bacilli</taxon>
        <taxon>Bacillales</taxon>
        <taxon>Anoxybacillaceae</taxon>
        <taxon>Anoxybacillus</taxon>
    </lineage>
</organism>
<dbReference type="PANTHER" id="PTHR22807">
    <property type="entry name" value="NOP2 YEAST -RELATED NOL1/NOP2/FMU SUN DOMAIN-CONTAINING"/>
    <property type="match status" value="1"/>
</dbReference>